<dbReference type="OrthoDB" id="9795736at2"/>
<evidence type="ECO:0000313" key="2">
    <source>
        <dbReference type="EMBL" id="TWO68311.1"/>
    </source>
</evidence>
<proteinExistence type="predicted"/>
<keyword evidence="1" id="KW-0812">Transmembrane</keyword>
<accession>A0A562ZIS2</accession>
<keyword evidence="3" id="KW-1185">Reference proteome</keyword>
<reference evidence="2 3" key="1">
    <citation type="submission" date="2019-07" db="EMBL/GenBank/DDBJ databases">
        <title>Caenimonas sedimenti sp. nov., isolated from activated sludge.</title>
        <authorList>
            <person name="Xu J."/>
        </authorList>
    </citation>
    <scope>NUCLEOTIDE SEQUENCE [LARGE SCALE GENOMIC DNA]</scope>
    <source>
        <strain evidence="2 3">HX-9-20</strain>
    </source>
</reference>
<evidence type="ECO:0000256" key="1">
    <source>
        <dbReference type="SAM" id="Phobius"/>
    </source>
</evidence>
<dbReference type="EMBL" id="VOBQ01000020">
    <property type="protein sequence ID" value="TWO68311.1"/>
    <property type="molecule type" value="Genomic_DNA"/>
</dbReference>
<sequence>MRQLEDLAVAKRSTADRIAEFVAQFCGSIVFVWIHVALFAGWIAWNVLPGLPHFDPYPFTFLTLCVSLEAIFLSSFILISQNYEMRVTERRSQLDLQINLLAEQENTKMLQLLELIARKVGATDHEDPEVGALEQATRPETLARQIEESYRAAVRQKAD</sequence>
<dbReference type="PANTHER" id="PTHR41386">
    <property type="entry name" value="INTEGRAL MEMBRANE PROTEIN-RELATED"/>
    <property type="match status" value="1"/>
</dbReference>
<keyword evidence="1" id="KW-1133">Transmembrane helix</keyword>
<comment type="caution">
    <text evidence="2">The sequence shown here is derived from an EMBL/GenBank/DDBJ whole genome shotgun (WGS) entry which is preliminary data.</text>
</comment>
<dbReference type="InterPro" id="IPR010406">
    <property type="entry name" value="DUF1003"/>
</dbReference>
<dbReference type="Pfam" id="PF06210">
    <property type="entry name" value="DUF1003"/>
    <property type="match status" value="1"/>
</dbReference>
<feature type="transmembrane region" description="Helical" evidence="1">
    <location>
        <begin position="57"/>
        <end position="79"/>
    </location>
</feature>
<name>A0A562ZIS2_9BURK</name>
<dbReference type="Proteomes" id="UP000318199">
    <property type="component" value="Unassembled WGS sequence"/>
</dbReference>
<protein>
    <submittedName>
        <fullName evidence="2">DUF1003 domain-containing protein</fullName>
    </submittedName>
</protein>
<gene>
    <name evidence="2" type="ORF">FN976_23460</name>
</gene>
<evidence type="ECO:0000313" key="3">
    <source>
        <dbReference type="Proteomes" id="UP000318199"/>
    </source>
</evidence>
<dbReference type="AlphaFoldDB" id="A0A562ZIS2"/>
<keyword evidence="1" id="KW-0472">Membrane</keyword>
<feature type="transmembrane region" description="Helical" evidence="1">
    <location>
        <begin position="21"/>
        <end position="45"/>
    </location>
</feature>
<dbReference type="PANTHER" id="PTHR41386:SF1">
    <property type="entry name" value="MEMBRANE PROTEIN"/>
    <property type="match status" value="1"/>
</dbReference>
<organism evidence="2 3">
    <name type="scientific">Caenimonas sedimenti</name>
    <dbReference type="NCBI Taxonomy" id="2596921"/>
    <lineage>
        <taxon>Bacteria</taxon>
        <taxon>Pseudomonadati</taxon>
        <taxon>Pseudomonadota</taxon>
        <taxon>Betaproteobacteria</taxon>
        <taxon>Burkholderiales</taxon>
        <taxon>Comamonadaceae</taxon>
        <taxon>Caenimonas</taxon>
    </lineage>
</organism>